<accession>A0A066ZB83</accession>
<feature type="region of interest" description="Disordered" evidence="1">
    <location>
        <begin position="25"/>
        <end position="49"/>
    </location>
</feature>
<gene>
    <name evidence="2" type="ORF">KCH_07820</name>
</gene>
<dbReference type="EMBL" id="JNBY01000035">
    <property type="protein sequence ID" value="KDN87410.1"/>
    <property type="molecule type" value="Genomic_DNA"/>
</dbReference>
<organism evidence="2 3">
    <name type="scientific">Kitasatospora cheerisanensis KCTC 2395</name>
    <dbReference type="NCBI Taxonomy" id="1348663"/>
    <lineage>
        <taxon>Bacteria</taxon>
        <taxon>Bacillati</taxon>
        <taxon>Actinomycetota</taxon>
        <taxon>Actinomycetes</taxon>
        <taxon>Kitasatosporales</taxon>
        <taxon>Streptomycetaceae</taxon>
        <taxon>Kitasatospora</taxon>
    </lineage>
</organism>
<proteinExistence type="predicted"/>
<protein>
    <submittedName>
        <fullName evidence="2">Uncharacterized protein</fullName>
    </submittedName>
</protein>
<sequence length="49" mass="5380">MNRDADFASWLDACATGLCLTPGKPEAAFRRDGAGPERPADRPLHRGRR</sequence>
<feature type="compositionally biased region" description="Basic and acidic residues" evidence="1">
    <location>
        <begin position="27"/>
        <end position="49"/>
    </location>
</feature>
<keyword evidence="3" id="KW-1185">Reference proteome</keyword>
<evidence type="ECO:0000256" key="1">
    <source>
        <dbReference type="SAM" id="MobiDB-lite"/>
    </source>
</evidence>
<dbReference type="AlphaFoldDB" id="A0A066ZB83"/>
<name>A0A066ZB83_9ACTN</name>
<reference evidence="2 3" key="1">
    <citation type="submission" date="2014-05" db="EMBL/GenBank/DDBJ databases">
        <title>Draft Genome Sequence of Kitasatospora cheerisanensis KCTC 2395.</title>
        <authorList>
            <person name="Nam D.H."/>
        </authorList>
    </citation>
    <scope>NUCLEOTIDE SEQUENCE [LARGE SCALE GENOMIC DNA]</scope>
    <source>
        <strain evidence="2 3">KCTC 2395</strain>
    </source>
</reference>
<dbReference type="Proteomes" id="UP000027178">
    <property type="component" value="Unassembled WGS sequence"/>
</dbReference>
<evidence type="ECO:0000313" key="3">
    <source>
        <dbReference type="Proteomes" id="UP000027178"/>
    </source>
</evidence>
<evidence type="ECO:0000313" key="2">
    <source>
        <dbReference type="EMBL" id="KDN87410.1"/>
    </source>
</evidence>
<comment type="caution">
    <text evidence="2">The sequence shown here is derived from an EMBL/GenBank/DDBJ whole genome shotgun (WGS) entry which is preliminary data.</text>
</comment>
<dbReference type="HOGENOM" id="CLU_3136683_0_0_11"/>